<proteinExistence type="predicted"/>
<reference evidence="2 3" key="1">
    <citation type="submission" date="2015-12" db="EMBL/GenBank/DDBJ databases">
        <title>Genome sequence of Streptomyces sp. G25.</title>
        <authorList>
            <person name="Poehlein A."/>
            <person name="Roettig A."/>
            <person name="Hiessl S."/>
            <person name="Hauschild P."/>
            <person name="Schauer J."/>
            <person name="Madkour M.H."/>
            <person name="Al-Ansari A.M."/>
            <person name="Almakishah N.H."/>
            <person name="Steinbuechel A."/>
            <person name="Daniel R."/>
        </authorList>
    </citation>
    <scope>NUCLEOTIDE SEQUENCE [LARGE SCALE GENOMIC DNA]</scope>
    <source>
        <strain evidence="3">G25(2015)</strain>
    </source>
</reference>
<feature type="compositionally biased region" description="Basic and acidic residues" evidence="1">
    <location>
        <begin position="106"/>
        <end position="119"/>
    </location>
</feature>
<dbReference type="InterPro" id="IPR029066">
    <property type="entry name" value="PLP-binding_barrel"/>
</dbReference>
<sequence length="303" mass="33428">MGSTAVNRLQQALGALIERIDTPAPIVPAHVMRDDNNRIQGFAAEHSLDVRPHVKADKCVEVGRCRVQAETDGITAGNVGEAEVFAEAGFDGVFIDYPIRPAGNERAAHPVAGRDDPSAGRRRQHRGHQRPRRCDGGRHRAAGGPDRGRRSPSFPALPLGGGHTAFQCWPTRFPDAERKTHYEHPCGIPSKRRARLLGDPTGRQEALVPPFHRPGLRRRGHCRRRLHRLVGGVLRQEARTVALGRRFRGRAGGLRRVRAQRWLAFGNASGKSCHLRPCRWWAGGEPGAAAGVRRRRRRGAGHP</sequence>
<organism evidence="2 3">
    <name type="scientific">Streptomyces jeddahensis</name>
    <dbReference type="NCBI Taxonomy" id="1716141"/>
    <lineage>
        <taxon>Bacteria</taxon>
        <taxon>Bacillati</taxon>
        <taxon>Actinomycetota</taxon>
        <taxon>Actinomycetes</taxon>
        <taxon>Kitasatosporales</taxon>
        <taxon>Streptomycetaceae</taxon>
        <taxon>Streptomyces</taxon>
    </lineage>
</organism>
<keyword evidence="3" id="KW-1185">Reference proteome</keyword>
<dbReference type="EMBL" id="LOHS01000022">
    <property type="protein sequence ID" value="OAH16237.1"/>
    <property type="molecule type" value="Genomic_DNA"/>
</dbReference>
<evidence type="ECO:0000256" key="1">
    <source>
        <dbReference type="SAM" id="MobiDB-lite"/>
    </source>
</evidence>
<dbReference type="AlphaFoldDB" id="A0A177HZX1"/>
<feature type="compositionally biased region" description="Basic residues" evidence="1">
    <location>
        <begin position="120"/>
        <end position="131"/>
    </location>
</feature>
<name>A0A177HZX1_9ACTN</name>
<protein>
    <submittedName>
        <fullName evidence="2">Uncharacterized protein</fullName>
    </submittedName>
</protein>
<dbReference type="Gene3D" id="3.20.20.10">
    <property type="entry name" value="Alanine racemase"/>
    <property type="match status" value="1"/>
</dbReference>
<dbReference type="Proteomes" id="UP000077381">
    <property type="component" value="Unassembled WGS sequence"/>
</dbReference>
<evidence type="ECO:0000313" key="3">
    <source>
        <dbReference type="Proteomes" id="UP000077381"/>
    </source>
</evidence>
<dbReference type="STRING" id="1716141.STSP_04280"/>
<gene>
    <name evidence="2" type="ORF">STSP_04280</name>
</gene>
<feature type="region of interest" description="Disordered" evidence="1">
    <location>
        <begin position="105"/>
        <end position="160"/>
    </location>
</feature>
<evidence type="ECO:0000313" key="2">
    <source>
        <dbReference type="EMBL" id="OAH16237.1"/>
    </source>
</evidence>
<comment type="caution">
    <text evidence="2">The sequence shown here is derived from an EMBL/GenBank/DDBJ whole genome shotgun (WGS) entry which is preliminary data.</text>
</comment>
<accession>A0A177HZX1</accession>